<evidence type="ECO:0000259" key="6">
    <source>
        <dbReference type="PROSITE" id="PS50173"/>
    </source>
</evidence>
<dbReference type="GO" id="GO:0006281">
    <property type="term" value="P:DNA repair"/>
    <property type="evidence" value="ECO:0007669"/>
    <property type="project" value="UniProtKB-KW"/>
</dbReference>
<keyword evidence="2" id="KW-0227">DNA damage</keyword>
<gene>
    <name evidence="7" type="ORF">G7B40_031450</name>
</gene>
<dbReference type="CDD" id="cd01700">
    <property type="entry name" value="PolY_Pol_V_umuC"/>
    <property type="match status" value="1"/>
</dbReference>
<protein>
    <submittedName>
        <fullName evidence="7">Y-family DNA polymerase</fullName>
    </submittedName>
</protein>
<dbReference type="Gene3D" id="1.10.150.20">
    <property type="entry name" value="5' to 3' exonuclease, C-terminal subdomain"/>
    <property type="match status" value="1"/>
</dbReference>
<dbReference type="PANTHER" id="PTHR11076:SF34">
    <property type="entry name" value="PROTEIN UMUC"/>
    <property type="match status" value="1"/>
</dbReference>
<dbReference type="Pfam" id="PF11799">
    <property type="entry name" value="IMS_C"/>
    <property type="match status" value="1"/>
</dbReference>
<evidence type="ECO:0000256" key="2">
    <source>
        <dbReference type="ARBA" id="ARBA00022763"/>
    </source>
</evidence>
<evidence type="ECO:0000256" key="4">
    <source>
        <dbReference type="ARBA" id="ARBA00023204"/>
    </source>
</evidence>
<evidence type="ECO:0000256" key="1">
    <source>
        <dbReference type="ARBA" id="ARBA00010945"/>
    </source>
</evidence>
<dbReference type="InterPro" id="IPR025188">
    <property type="entry name" value="DUF4113"/>
</dbReference>
<dbReference type="EMBL" id="JAALHA020000021">
    <property type="protein sequence ID" value="MDR9899042.1"/>
    <property type="molecule type" value="Genomic_DNA"/>
</dbReference>
<dbReference type="GO" id="GO:0003684">
    <property type="term" value="F:damaged DNA binding"/>
    <property type="evidence" value="ECO:0007669"/>
    <property type="project" value="InterPro"/>
</dbReference>
<dbReference type="GO" id="GO:0042276">
    <property type="term" value="P:error-prone translesion synthesis"/>
    <property type="evidence" value="ECO:0007669"/>
    <property type="project" value="TreeGrafter"/>
</dbReference>
<keyword evidence="3" id="KW-0741">SOS mutagenesis</keyword>
<dbReference type="PANTHER" id="PTHR11076">
    <property type="entry name" value="DNA REPAIR POLYMERASE UMUC / TRANSFERASE FAMILY MEMBER"/>
    <property type="match status" value="1"/>
</dbReference>
<accession>A0AAP5MCC7</accession>
<dbReference type="RefSeq" id="WP_208343911.1">
    <property type="nucleotide sequence ID" value="NZ_CAWQFN010000416.1"/>
</dbReference>
<dbReference type="Pfam" id="PF13438">
    <property type="entry name" value="DUF4113"/>
    <property type="match status" value="1"/>
</dbReference>
<dbReference type="Gene3D" id="3.30.70.270">
    <property type="match status" value="1"/>
</dbReference>
<dbReference type="PROSITE" id="PS50173">
    <property type="entry name" value="UMUC"/>
    <property type="match status" value="1"/>
</dbReference>
<dbReference type="Proteomes" id="UP000667802">
    <property type="component" value="Unassembled WGS sequence"/>
</dbReference>
<dbReference type="InterPro" id="IPR024728">
    <property type="entry name" value="PolY_HhH_motif"/>
</dbReference>
<keyword evidence="5" id="KW-0742">SOS response</keyword>
<reference evidence="8" key="1">
    <citation type="journal article" date="2021" name="Science">
        <title>Hunting the eagle killer: A cyanobacterial neurotoxin causes vacuolar myelinopathy.</title>
        <authorList>
            <person name="Breinlinger S."/>
            <person name="Phillips T.J."/>
            <person name="Haram B.N."/>
            <person name="Mares J."/>
            <person name="Martinez Yerena J.A."/>
            <person name="Hrouzek P."/>
            <person name="Sobotka R."/>
            <person name="Henderson W.M."/>
            <person name="Schmieder P."/>
            <person name="Williams S.M."/>
            <person name="Lauderdale J.D."/>
            <person name="Wilde H.D."/>
            <person name="Gerrin W."/>
            <person name="Kust A."/>
            <person name="Washington J.W."/>
            <person name="Wagner C."/>
            <person name="Geier B."/>
            <person name="Liebeke M."/>
            <person name="Enke H."/>
            <person name="Niedermeyer T.H.J."/>
            <person name="Wilde S.B."/>
        </authorList>
    </citation>
    <scope>NUCLEOTIDE SEQUENCE [LARGE SCALE GENOMIC DNA]</scope>
    <source>
        <strain evidence="8">Thurmond2011</strain>
    </source>
</reference>
<dbReference type="Pfam" id="PF11798">
    <property type="entry name" value="IMS_HHH"/>
    <property type="match status" value="1"/>
</dbReference>
<dbReference type="InterPro" id="IPR043502">
    <property type="entry name" value="DNA/RNA_pol_sf"/>
</dbReference>
<dbReference type="GO" id="GO:0009432">
    <property type="term" value="P:SOS response"/>
    <property type="evidence" value="ECO:0007669"/>
    <property type="project" value="UniProtKB-KW"/>
</dbReference>
<dbReference type="InterPro" id="IPR001126">
    <property type="entry name" value="UmuC"/>
</dbReference>
<sequence length="415" mass="46717">MFALIDCNSFYASCESVFNPSLRGRPVVVLSNNDGCVIARSKEAKNLQIAMGAPFFKVREICQRQKVAVFSSNYELYGDMSGRVMETLRDFGFDMEVYSIDECFITFPSYLSVEDLKAIATEMKNRVHRWTGIPVSVGVGKTKTLAKVANEHAKTHNGVCILHNPAQITALLHETPVGDVWGIGRRIGDRLNAMGVTTAAQFRSLDNRQVRQQFNVTLQRTHYELHGLSCLPLEDIQPRKNICSSRAFSRPVTLMSELEEAVSFYTSRAAEKLRKQSSVAQAVSVFIHSNRFIKPQYYKEAILPLLQPTNDTVALVRVAQAVLRKIFHPGVKYQKAGILLLDLIPENLNRQPHLFLADSSPKRRALMEAVDQLNSRFGKNTVSLASSGIERSWATKADFRSERSTTRWDEILICK</sequence>
<dbReference type="GO" id="GO:0005829">
    <property type="term" value="C:cytosol"/>
    <property type="evidence" value="ECO:0007669"/>
    <property type="project" value="TreeGrafter"/>
</dbReference>
<dbReference type="InterPro" id="IPR043128">
    <property type="entry name" value="Rev_trsase/Diguanyl_cyclase"/>
</dbReference>
<dbReference type="InterPro" id="IPR050116">
    <property type="entry name" value="DNA_polymerase-Y"/>
</dbReference>
<dbReference type="InterPro" id="IPR017961">
    <property type="entry name" value="DNA_pol_Y-fam_little_finger"/>
</dbReference>
<comment type="caution">
    <text evidence="7">The sequence shown here is derived from an EMBL/GenBank/DDBJ whole genome shotgun (WGS) entry which is preliminary data.</text>
</comment>
<evidence type="ECO:0000313" key="8">
    <source>
        <dbReference type="Proteomes" id="UP000667802"/>
    </source>
</evidence>
<dbReference type="SUPFAM" id="SSF56672">
    <property type="entry name" value="DNA/RNA polymerases"/>
    <property type="match status" value="1"/>
</dbReference>
<keyword evidence="4" id="KW-0234">DNA repair</keyword>
<dbReference type="Pfam" id="PF00817">
    <property type="entry name" value="IMS"/>
    <property type="match status" value="1"/>
</dbReference>
<evidence type="ECO:0000313" key="7">
    <source>
        <dbReference type="EMBL" id="MDR9899042.1"/>
    </source>
</evidence>
<dbReference type="AlphaFoldDB" id="A0AAP5MCC7"/>
<evidence type="ECO:0000256" key="5">
    <source>
        <dbReference type="ARBA" id="ARBA00023236"/>
    </source>
</evidence>
<dbReference type="GO" id="GO:0003887">
    <property type="term" value="F:DNA-directed DNA polymerase activity"/>
    <property type="evidence" value="ECO:0007669"/>
    <property type="project" value="TreeGrafter"/>
</dbReference>
<comment type="similarity">
    <text evidence="1">Belongs to the DNA polymerase type-Y family.</text>
</comment>
<name>A0AAP5MCC7_9CYAN</name>
<evidence type="ECO:0000256" key="3">
    <source>
        <dbReference type="ARBA" id="ARBA00023199"/>
    </source>
</evidence>
<proteinExistence type="inferred from homology"/>
<feature type="domain" description="UmuC" evidence="6">
    <location>
        <begin position="2"/>
        <end position="184"/>
    </location>
</feature>
<dbReference type="Gene3D" id="3.40.1170.60">
    <property type="match status" value="1"/>
</dbReference>
<organism evidence="7 8">
    <name type="scientific">Aetokthonos hydrillicola Thurmond2011</name>
    <dbReference type="NCBI Taxonomy" id="2712845"/>
    <lineage>
        <taxon>Bacteria</taxon>
        <taxon>Bacillati</taxon>
        <taxon>Cyanobacteriota</taxon>
        <taxon>Cyanophyceae</taxon>
        <taxon>Nostocales</taxon>
        <taxon>Hapalosiphonaceae</taxon>
        <taxon>Aetokthonos</taxon>
    </lineage>
</organism>
<keyword evidence="8" id="KW-1185">Reference proteome</keyword>